<dbReference type="OrthoDB" id="9830838at2"/>
<feature type="transmembrane region" description="Helical" evidence="1">
    <location>
        <begin position="58"/>
        <end position="78"/>
    </location>
</feature>
<feature type="transmembrane region" description="Helical" evidence="1">
    <location>
        <begin position="21"/>
        <end position="38"/>
    </location>
</feature>
<evidence type="ECO:0000313" key="3">
    <source>
        <dbReference type="Proteomes" id="UP000290204"/>
    </source>
</evidence>
<accession>A0A4Q1CIN5</accession>
<evidence type="ECO:0000313" key="2">
    <source>
        <dbReference type="EMBL" id="RXK59985.1"/>
    </source>
</evidence>
<dbReference type="AlphaFoldDB" id="A0A4Q1CIN5"/>
<evidence type="ECO:0000256" key="1">
    <source>
        <dbReference type="SAM" id="Phobius"/>
    </source>
</evidence>
<comment type="caution">
    <text evidence="2">The sequence shown here is derived from an EMBL/GenBank/DDBJ whole genome shotgun (WGS) entry which is preliminary data.</text>
</comment>
<protein>
    <recommendedName>
        <fullName evidence="4">DoxX family protein</fullName>
    </recommendedName>
</protein>
<evidence type="ECO:0008006" key="4">
    <source>
        <dbReference type="Google" id="ProtNLM"/>
    </source>
</evidence>
<feature type="transmembrane region" description="Helical" evidence="1">
    <location>
        <begin position="108"/>
        <end position="123"/>
    </location>
</feature>
<keyword evidence="1" id="KW-1133">Transmembrane helix</keyword>
<organism evidence="2 3">
    <name type="scientific">Lacibacter luteus</name>
    <dbReference type="NCBI Taxonomy" id="2508719"/>
    <lineage>
        <taxon>Bacteria</taxon>
        <taxon>Pseudomonadati</taxon>
        <taxon>Bacteroidota</taxon>
        <taxon>Chitinophagia</taxon>
        <taxon>Chitinophagales</taxon>
        <taxon>Chitinophagaceae</taxon>
        <taxon>Lacibacter</taxon>
    </lineage>
</organism>
<dbReference type="RefSeq" id="WP_129131359.1">
    <property type="nucleotide sequence ID" value="NZ_SDHW01000003.1"/>
</dbReference>
<sequence>MNEVQYDKYGYKKKGGKRNPRPQLVTVFCVLLFAWGLWEIASSYTGNTALNKSGVDTLYPAVNALMMVFSFVALSGVWSMEKWGPISFVIVVALKIVVDLLFGHFNPIYFVGFIPAALFLLNMKKMRRTD</sequence>
<dbReference type="Proteomes" id="UP000290204">
    <property type="component" value="Unassembled WGS sequence"/>
</dbReference>
<proteinExistence type="predicted"/>
<dbReference type="EMBL" id="SDHW01000003">
    <property type="protein sequence ID" value="RXK59985.1"/>
    <property type="molecule type" value="Genomic_DNA"/>
</dbReference>
<keyword evidence="1" id="KW-0472">Membrane</keyword>
<gene>
    <name evidence="2" type="ORF">ESA94_13130</name>
</gene>
<keyword evidence="3" id="KW-1185">Reference proteome</keyword>
<name>A0A4Q1CIN5_9BACT</name>
<reference evidence="2 3" key="1">
    <citation type="submission" date="2019-01" db="EMBL/GenBank/DDBJ databases">
        <title>Lacibacter sp. strain TTM-7.</title>
        <authorList>
            <person name="Chen W.-M."/>
        </authorList>
    </citation>
    <scope>NUCLEOTIDE SEQUENCE [LARGE SCALE GENOMIC DNA]</scope>
    <source>
        <strain evidence="2 3">TTM-7</strain>
    </source>
</reference>
<keyword evidence="1" id="KW-0812">Transmembrane</keyword>